<reference evidence="2" key="1">
    <citation type="submission" date="2020-08" db="EMBL/GenBank/DDBJ databases">
        <title>Plant Genome Project.</title>
        <authorList>
            <person name="Zhang R.-G."/>
        </authorList>
    </citation>
    <scope>NUCLEOTIDE SEQUENCE</scope>
    <source>
        <strain evidence="2">WSP0</strain>
        <tissue evidence="2">Leaf</tissue>
    </source>
</reference>
<dbReference type="EMBL" id="JACTNZ010000005">
    <property type="protein sequence ID" value="KAG5550461.1"/>
    <property type="molecule type" value="Genomic_DNA"/>
</dbReference>
<evidence type="ECO:0000313" key="2">
    <source>
        <dbReference type="EMBL" id="KAG5550461.1"/>
    </source>
</evidence>
<comment type="caution">
    <text evidence="2">The sequence shown here is derived from an EMBL/GenBank/DDBJ whole genome shotgun (WGS) entry which is preliminary data.</text>
</comment>
<feature type="compositionally biased region" description="Polar residues" evidence="1">
    <location>
        <begin position="22"/>
        <end position="31"/>
    </location>
</feature>
<sequence>MATVEMKRHSNDDEEARDQRLDSNSAPPETSTHSKDNEVNDQSSVDTSGIEWLRRFTAPLRMTRNKGGNVELPAKRPDRKTAVQALAGDFLVGFANTHGLPSTSIYKVPKELSKLKEGAYTPRLIPIFPLHIYEEHLQSRVIGAIKA</sequence>
<feature type="compositionally biased region" description="Basic and acidic residues" evidence="1">
    <location>
        <begin position="1"/>
        <end position="21"/>
    </location>
</feature>
<dbReference type="AlphaFoldDB" id="A0AAV6KD82"/>
<accession>A0AAV6KD82</accession>
<feature type="region of interest" description="Disordered" evidence="1">
    <location>
        <begin position="1"/>
        <end position="46"/>
    </location>
</feature>
<evidence type="ECO:0000313" key="3">
    <source>
        <dbReference type="Proteomes" id="UP000823749"/>
    </source>
</evidence>
<proteinExistence type="predicted"/>
<gene>
    <name evidence="2" type="ORF">RHGRI_015432</name>
</gene>
<organism evidence="2 3">
    <name type="scientific">Rhododendron griersonianum</name>
    <dbReference type="NCBI Taxonomy" id="479676"/>
    <lineage>
        <taxon>Eukaryota</taxon>
        <taxon>Viridiplantae</taxon>
        <taxon>Streptophyta</taxon>
        <taxon>Embryophyta</taxon>
        <taxon>Tracheophyta</taxon>
        <taxon>Spermatophyta</taxon>
        <taxon>Magnoliopsida</taxon>
        <taxon>eudicotyledons</taxon>
        <taxon>Gunneridae</taxon>
        <taxon>Pentapetalae</taxon>
        <taxon>asterids</taxon>
        <taxon>Ericales</taxon>
        <taxon>Ericaceae</taxon>
        <taxon>Ericoideae</taxon>
        <taxon>Rhodoreae</taxon>
        <taxon>Rhododendron</taxon>
    </lineage>
</organism>
<dbReference type="Proteomes" id="UP000823749">
    <property type="component" value="Chromosome 5"/>
</dbReference>
<keyword evidence="3" id="KW-1185">Reference proteome</keyword>
<evidence type="ECO:0000256" key="1">
    <source>
        <dbReference type="SAM" id="MobiDB-lite"/>
    </source>
</evidence>
<protein>
    <submittedName>
        <fullName evidence="2">Uncharacterized protein</fullName>
    </submittedName>
</protein>
<name>A0AAV6KD82_9ERIC</name>